<keyword evidence="6 7" id="KW-0539">Nucleus</keyword>
<keyword evidence="4 7" id="KW-0010">Activator</keyword>
<dbReference type="InterPro" id="IPR011425">
    <property type="entry name" value="Med9"/>
</dbReference>
<evidence type="ECO:0000256" key="3">
    <source>
        <dbReference type="ARBA" id="ARBA00023015"/>
    </source>
</evidence>
<dbReference type="GO" id="GO:0006357">
    <property type="term" value="P:regulation of transcription by RNA polymerase II"/>
    <property type="evidence" value="ECO:0007669"/>
    <property type="project" value="InterPro"/>
</dbReference>
<name>F0X0N7_9STRA</name>
<keyword evidence="5 7" id="KW-0804">Transcription</keyword>
<evidence type="ECO:0000256" key="2">
    <source>
        <dbReference type="ARBA" id="ARBA00008089"/>
    </source>
</evidence>
<keyword evidence="3 7" id="KW-0805">Transcription regulation</keyword>
<reference evidence="9" key="2">
    <citation type="submission" date="2011-02" db="EMBL/GenBank/DDBJ databases">
        <authorList>
            <person name="MacLean D."/>
        </authorList>
    </citation>
    <scope>NUCLEOTIDE SEQUENCE</scope>
</reference>
<organism evidence="9">
    <name type="scientific">Albugo laibachii Nc14</name>
    <dbReference type="NCBI Taxonomy" id="890382"/>
    <lineage>
        <taxon>Eukaryota</taxon>
        <taxon>Sar</taxon>
        <taxon>Stramenopiles</taxon>
        <taxon>Oomycota</taxon>
        <taxon>Peronosporomycetes</taxon>
        <taxon>Albuginales</taxon>
        <taxon>Albuginaceae</taxon>
        <taxon>Albugo</taxon>
    </lineage>
</organism>
<proteinExistence type="inferred from homology"/>
<reference evidence="9" key="1">
    <citation type="journal article" date="2011" name="PLoS Biol.">
        <title>Gene gain and loss during evolution of obligate parasitism in the white rust pathogen of Arabidopsis thaliana.</title>
        <authorList>
            <person name="Kemen E."/>
            <person name="Gardiner A."/>
            <person name="Schultz-Larsen T."/>
            <person name="Kemen A.C."/>
            <person name="Balmuth A.L."/>
            <person name="Robert-Seilaniantz A."/>
            <person name="Bailey K."/>
            <person name="Holub E."/>
            <person name="Studholme D.J."/>
            <person name="Maclean D."/>
            <person name="Jones J.D."/>
        </authorList>
    </citation>
    <scope>NUCLEOTIDE SEQUENCE</scope>
</reference>
<dbReference type="HOGENOM" id="CLU_1900423_0_0_1"/>
<evidence type="ECO:0000256" key="5">
    <source>
        <dbReference type="ARBA" id="ARBA00023163"/>
    </source>
</evidence>
<gene>
    <name evidence="9" type="primary">AlNc14C510G11983</name>
    <name evidence="7" type="synonym">MED9</name>
    <name evidence="9" type="ORF">ALNC14_134740</name>
</gene>
<evidence type="ECO:0000313" key="9">
    <source>
        <dbReference type="EMBL" id="CCA27330.1"/>
    </source>
</evidence>
<dbReference type="GO" id="GO:0003712">
    <property type="term" value="F:transcription coregulator activity"/>
    <property type="evidence" value="ECO:0007669"/>
    <property type="project" value="InterPro"/>
</dbReference>
<comment type="subunit">
    <text evidence="7">Component of the Mediator complex.</text>
</comment>
<dbReference type="GO" id="GO:0016592">
    <property type="term" value="C:mediator complex"/>
    <property type="evidence" value="ECO:0007669"/>
    <property type="project" value="InterPro"/>
</dbReference>
<evidence type="ECO:0000256" key="4">
    <source>
        <dbReference type="ARBA" id="ARBA00023159"/>
    </source>
</evidence>
<evidence type="ECO:0000256" key="7">
    <source>
        <dbReference type="RuleBase" id="RU364145"/>
    </source>
</evidence>
<comment type="similarity">
    <text evidence="2 7">Belongs to the Mediator complex subunit 9 family.</text>
</comment>
<protein>
    <recommendedName>
        <fullName evidence="7">Mediator of RNA polymerase II transcription subunit 9</fullName>
    </recommendedName>
    <alternativeName>
        <fullName evidence="7">Mediator complex subunit 9</fullName>
    </alternativeName>
</protein>
<dbReference type="AlphaFoldDB" id="F0X0N7"/>
<evidence type="ECO:0000256" key="1">
    <source>
        <dbReference type="ARBA" id="ARBA00004123"/>
    </source>
</evidence>
<sequence length="130" mass="14483">MSGMIKTTEINKVDESLTKSALFEAFDLLPGIIDTINDLLTVAPAQETTRIGDVSSTALALRQKYMNAINLLHSYEGIEASVEEQEMILQETQENLEQFNKTLEFYSTTLFRGSCGTRPDVNDAFARSIL</sequence>
<comment type="function">
    <text evidence="7">Component of the Mediator complex, a coactivator involved in the regulated transcription of nearly all RNA polymerase II-dependent genes. Mediator functions as a bridge to convey information from gene-specific regulatory proteins to the basal RNA polymerase II transcription machinery. Mediator is recruited to promoters by direct interactions with regulatory proteins and serves as a scaffold for the assembly of a functional preinitiation complex with RNA polymerase II and the general transcription factors.</text>
</comment>
<accession>F0X0N7</accession>
<feature type="coiled-coil region" evidence="8">
    <location>
        <begin position="75"/>
        <end position="109"/>
    </location>
</feature>
<comment type="subcellular location">
    <subcellularLocation>
        <location evidence="1 7">Nucleus</location>
    </subcellularLocation>
</comment>
<keyword evidence="8" id="KW-0175">Coiled coil</keyword>
<evidence type="ECO:0000256" key="6">
    <source>
        <dbReference type="ARBA" id="ARBA00023242"/>
    </source>
</evidence>
<evidence type="ECO:0000256" key="8">
    <source>
        <dbReference type="SAM" id="Coils"/>
    </source>
</evidence>
<dbReference type="EMBL" id="FR824545">
    <property type="protein sequence ID" value="CCA27330.1"/>
    <property type="molecule type" value="Genomic_DNA"/>
</dbReference>
<dbReference type="Pfam" id="PF07544">
    <property type="entry name" value="Med9"/>
    <property type="match status" value="1"/>
</dbReference>